<proteinExistence type="predicted"/>
<accession>A0A329TK01</accession>
<feature type="transmembrane region" description="Helical" evidence="6">
    <location>
        <begin position="301"/>
        <end position="327"/>
    </location>
</feature>
<reference evidence="8 9" key="1">
    <citation type="submission" date="2018-02" db="EMBL/GenBank/DDBJ databases">
        <title>Complete genome sequencing of Faecalibacterium prausnitzii strains isolated from the human gut.</title>
        <authorList>
            <person name="Fitzgerald B.C."/>
            <person name="Shkoporov A.N."/>
            <person name="Ross P.R."/>
            <person name="Hill C."/>
        </authorList>
    </citation>
    <scope>NUCLEOTIDE SEQUENCE [LARGE SCALE GENOMIC DNA]</scope>
    <source>
        <strain evidence="8 9">APC942/8-14-2</strain>
    </source>
</reference>
<feature type="transmembrane region" description="Helical" evidence="6">
    <location>
        <begin position="201"/>
        <end position="221"/>
    </location>
</feature>
<evidence type="ECO:0000256" key="5">
    <source>
        <dbReference type="ARBA" id="ARBA00023136"/>
    </source>
</evidence>
<sequence length="697" mass="75218">MKKIAQAIVRLRKMILILAVLLLIPSAVGAIATRINYDILSYLPPELDSRVGQLILEDDYQLASTSMITVEGLPTHELLAMKQDIDAIPGVLQTFWLSDVVDPAIPVEMLPADVQKFLFGKNDSTILIVRLGGSSVSEETMEAVAQIKKVLRRDCFFGGISVIFYDTKALVTQEMPLYLLFGGGACLLILFLALESVITPLLFMLGLLFPLVYNFGTNFFLKDVCFITEALAAVLQLGVTMDFSIFLLHRYEEEKELASSNEEAMVNAICKTTTSISASSLTTIAGFLALCAMQLTLGRDIGVVMAKGVALGVVCTIVILPALILFFDKWVEKYRHRTFIPKLTRLSHFVSGHPVGVLIASIAIIIPFALAQGRTSVYYALFDALPQDMPGIVGVSKLGEDFGMVTNHFILVHDDLPASKVSALCDDIGELDGITQVVSLDAITGPGFPTEILPDGILEILQNAGYKLILANGAYKAGSDAVNAQVEQMIALVKAADPEGLVTGESAMTKDLVEIADNDFANVNVWSILAVLAIILISFRSLSIPVILVASIEAAIAINLGIPYFTGASLPFIASIILGTIQLGATVDYSILMTTRYREERALGRTPREAAQQALEHCSQSILTSGLTFFAATFGVAVISQIELMRSICLLISRGALISTVVILVVLPAALMLLDGLIRRTTLGWLPSAAPQMSEKE</sequence>
<keyword evidence="5 6" id="KW-0472">Membrane</keyword>
<dbReference type="Proteomes" id="UP000251634">
    <property type="component" value="Unassembled WGS sequence"/>
</dbReference>
<evidence type="ECO:0000313" key="8">
    <source>
        <dbReference type="EMBL" id="RAW48856.1"/>
    </source>
</evidence>
<evidence type="ECO:0000256" key="4">
    <source>
        <dbReference type="ARBA" id="ARBA00022989"/>
    </source>
</evidence>
<dbReference type="AlphaFoldDB" id="A0A329TK01"/>
<organism evidence="8 9">
    <name type="scientific">Faecalibacterium prausnitzii</name>
    <dbReference type="NCBI Taxonomy" id="853"/>
    <lineage>
        <taxon>Bacteria</taxon>
        <taxon>Bacillati</taxon>
        <taxon>Bacillota</taxon>
        <taxon>Clostridia</taxon>
        <taxon>Eubacteriales</taxon>
        <taxon>Oscillospiraceae</taxon>
        <taxon>Faecalibacterium</taxon>
    </lineage>
</organism>
<dbReference type="Pfam" id="PF03176">
    <property type="entry name" value="MMPL"/>
    <property type="match status" value="2"/>
</dbReference>
<dbReference type="GO" id="GO:0005886">
    <property type="term" value="C:plasma membrane"/>
    <property type="evidence" value="ECO:0007669"/>
    <property type="project" value="UniProtKB-SubCell"/>
</dbReference>
<keyword evidence="3 6" id="KW-0812">Transmembrane</keyword>
<dbReference type="PROSITE" id="PS50156">
    <property type="entry name" value="SSD"/>
    <property type="match status" value="1"/>
</dbReference>
<keyword evidence="2" id="KW-1003">Cell membrane</keyword>
<keyword evidence="4 6" id="KW-1133">Transmembrane helix</keyword>
<dbReference type="EMBL" id="PRKZ01000007">
    <property type="protein sequence ID" value="RAW48856.1"/>
    <property type="molecule type" value="Genomic_DNA"/>
</dbReference>
<gene>
    <name evidence="8" type="ORF">C4N25_10060</name>
</gene>
<name>A0A329TK01_9FIRM</name>
<feature type="transmembrane region" description="Helical" evidence="6">
    <location>
        <begin position="269"/>
        <end position="295"/>
    </location>
</feature>
<feature type="domain" description="SSD" evidence="7">
    <location>
        <begin position="549"/>
        <end position="673"/>
    </location>
</feature>
<dbReference type="Gene3D" id="1.20.1640.10">
    <property type="entry name" value="Multidrug efflux transporter AcrB transmembrane domain"/>
    <property type="match status" value="2"/>
</dbReference>
<evidence type="ECO:0000256" key="3">
    <source>
        <dbReference type="ARBA" id="ARBA00022692"/>
    </source>
</evidence>
<evidence type="ECO:0000313" key="9">
    <source>
        <dbReference type="Proteomes" id="UP000251634"/>
    </source>
</evidence>
<dbReference type="InterPro" id="IPR004869">
    <property type="entry name" value="MMPL_dom"/>
</dbReference>
<feature type="transmembrane region" description="Helical" evidence="6">
    <location>
        <begin position="622"/>
        <end position="642"/>
    </location>
</feature>
<comment type="subcellular location">
    <subcellularLocation>
        <location evidence="1">Cell membrane</location>
        <topology evidence="1">Multi-pass membrane protein</topology>
    </subcellularLocation>
</comment>
<feature type="transmembrane region" description="Helical" evidence="6">
    <location>
        <begin position="654"/>
        <end position="674"/>
    </location>
</feature>
<dbReference type="InterPro" id="IPR050545">
    <property type="entry name" value="Mycobact_MmpL"/>
</dbReference>
<feature type="transmembrane region" description="Helical" evidence="6">
    <location>
        <begin position="175"/>
        <end position="194"/>
    </location>
</feature>
<evidence type="ECO:0000256" key="6">
    <source>
        <dbReference type="SAM" id="Phobius"/>
    </source>
</evidence>
<dbReference type="PANTHER" id="PTHR33406:SF13">
    <property type="entry name" value="MEMBRANE PROTEIN YDFJ"/>
    <property type="match status" value="1"/>
</dbReference>
<dbReference type="RefSeq" id="WP_112115960.1">
    <property type="nucleotide sequence ID" value="NZ_PRKZ01000007.1"/>
</dbReference>
<feature type="transmembrane region" description="Helical" evidence="6">
    <location>
        <begin position="520"/>
        <end position="539"/>
    </location>
</feature>
<protein>
    <submittedName>
        <fullName evidence="8">Antibiotic ABC transporter permease</fullName>
    </submittedName>
</protein>
<evidence type="ECO:0000259" key="7">
    <source>
        <dbReference type="PROSITE" id="PS50156"/>
    </source>
</evidence>
<evidence type="ECO:0000256" key="1">
    <source>
        <dbReference type="ARBA" id="ARBA00004651"/>
    </source>
</evidence>
<comment type="caution">
    <text evidence="8">The sequence shown here is derived from an EMBL/GenBank/DDBJ whole genome shotgun (WGS) entry which is preliminary data.</text>
</comment>
<dbReference type="InterPro" id="IPR000731">
    <property type="entry name" value="SSD"/>
</dbReference>
<evidence type="ECO:0000256" key="2">
    <source>
        <dbReference type="ARBA" id="ARBA00022475"/>
    </source>
</evidence>
<feature type="transmembrane region" description="Helical" evidence="6">
    <location>
        <begin position="348"/>
        <end position="370"/>
    </location>
</feature>
<dbReference type="SUPFAM" id="SSF82866">
    <property type="entry name" value="Multidrug efflux transporter AcrB transmembrane domain"/>
    <property type="match status" value="2"/>
</dbReference>
<dbReference type="PANTHER" id="PTHR33406">
    <property type="entry name" value="MEMBRANE PROTEIN MJ1562-RELATED"/>
    <property type="match status" value="1"/>
</dbReference>
<feature type="transmembrane region" description="Helical" evidence="6">
    <location>
        <begin position="227"/>
        <end position="248"/>
    </location>
</feature>